<dbReference type="EMBL" id="QXEV01000003">
    <property type="protein sequence ID" value="RIA78087.1"/>
    <property type="molecule type" value="Genomic_DNA"/>
</dbReference>
<comment type="caution">
    <text evidence="3">The sequence shown here is derived from an EMBL/GenBank/DDBJ whole genome shotgun (WGS) entry which is preliminary data.</text>
</comment>
<reference evidence="3 4" key="1">
    <citation type="submission" date="2018-08" db="EMBL/GenBank/DDBJ databases">
        <title>Genomic Encyclopedia of Archaeal and Bacterial Type Strains, Phase II (KMG-II): from individual species to whole genera.</title>
        <authorList>
            <person name="Goeker M."/>
        </authorList>
    </citation>
    <scope>NUCLEOTIDE SEQUENCE [LARGE SCALE GENOMIC DNA]</scope>
    <source>
        <strain evidence="3 4">ATCC 27112</strain>
    </source>
</reference>
<dbReference type="GO" id="GO:0003676">
    <property type="term" value="F:nucleic acid binding"/>
    <property type="evidence" value="ECO:0007669"/>
    <property type="project" value="InterPro"/>
</dbReference>
<gene>
    <name evidence="3" type="ORF">EI71_00397</name>
</gene>
<feature type="domain" description="DDH" evidence="1">
    <location>
        <begin position="13"/>
        <end position="151"/>
    </location>
</feature>
<dbReference type="Proteomes" id="UP000266506">
    <property type="component" value="Unassembled WGS sequence"/>
</dbReference>
<evidence type="ECO:0000259" key="2">
    <source>
        <dbReference type="Pfam" id="PF02272"/>
    </source>
</evidence>
<dbReference type="PANTHER" id="PTHR47618">
    <property type="entry name" value="BIFUNCTIONAL OLIGORIBONUCLEASE AND PAP PHOSPHATASE NRNA"/>
    <property type="match status" value="1"/>
</dbReference>
<dbReference type="InterPro" id="IPR001667">
    <property type="entry name" value="DDH_dom"/>
</dbReference>
<evidence type="ECO:0000313" key="4">
    <source>
        <dbReference type="Proteomes" id="UP000266506"/>
    </source>
</evidence>
<accession>A0A397S2A0</accession>
<dbReference type="SUPFAM" id="SSF64182">
    <property type="entry name" value="DHH phosphoesterases"/>
    <property type="match status" value="1"/>
</dbReference>
<sequence length="316" mass="35499">METILNKIKEFDKIIIQGHSRPDGDCIGSQYGLYYLIKESFPNKTVIITGETSEYVSFIGRPTLCLDSDFEGALSICLDCGNSERLSDKRFTLAKYVIKIDHHPNVEPYGDYVYVDTTSPACAQIITEFYMKYKDELKMTKECATALYTGILTDTGRFKFDSVNSRTFNAAACLVDHGVDLAYIDNKLSVETLDTLKLKGWVLTNFKMSEHGFAYIVLKRETIEQFKVSDEDASNQVSTISTIEGCPVWALFIEYPGEIRIRLRSRGPVINLLASEYEGGGHPKAAGAKLASWDDLDSFVKKADTLTLEYKKSLEN</sequence>
<dbReference type="Gene3D" id="3.90.1640.10">
    <property type="entry name" value="inorganic pyrophosphatase (n-terminal core)"/>
    <property type="match status" value="1"/>
</dbReference>
<organism evidence="3 4">
    <name type="scientific">Anaeroplasma bactoclasticum</name>
    <dbReference type="NCBI Taxonomy" id="2088"/>
    <lineage>
        <taxon>Bacteria</taxon>
        <taxon>Bacillati</taxon>
        <taxon>Mycoplasmatota</taxon>
        <taxon>Mollicutes</taxon>
        <taxon>Anaeroplasmatales</taxon>
        <taxon>Anaeroplasmataceae</taxon>
        <taxon>Anaeroplasma</taxon>
    </lineage>
</organism>
<dbReference type="InterPro" id="IPR051319">
    <property type="entry name" value="Oligoribo/pAp-PDE_c-di-AMP_PDE"/>
</dbReference>
<keyword evidence="4" id="KW-1185">Reference proteome</keyword>
<proteinExistence type="predicted"/>
<dbReference type="Pfam" id="PF02272">
    <property type="entry name" value="DHHA1"/>
    <property type="match status" value="1"/>
</dbReference>
<dbReference type="FunCoup" id="A0A397S2A0">
    <property type="interactions" value="55"/>
</dbReference>
<protein>
    <submittedName>
        <fullName evidence="3">Phosphoesterase RecJ-like protein</fullName>
    </submittedName>
</protein>
<dbReference type="RefSeq" id="WP_119015570.1">
    <property type="nucleotide sequence ID" value="NZ_QXEV01000003.1"/>
</dbReference>
<dbReference type="InterPro" id="IPR038763">
    <property type="entry name" value="DHH_sf"/>
</dbReference>
<dbReference type="PANTHER" id="PTHR47618:SF1">
    <property type="entry name" value="BIFUNCTIONAL OLIGORIBONUCLEASE AND PAP PHOSPHATASE NRNA"/>
    <property type="match status" value="1"/>
</dbReference>
<name>A0A397S2A0_9MOLU</name>
<dbReference type="Pfam" id="PF01368">
    <property type="entry name" value="DHH"/>
    <property type="match status" value="1"/>
</dbReference>
<dbReference type="AlphaFoldDB" id="A0A397S2A0"/>
<dbReference type="OrthoDB" id="9803668at2"/>
<dbReference type="Gene3D" id="3.10.310.30">
    <property type="match status" value="1"/>
</dbReference>
<feature type="domain" description="DHHA1" evidence="2">
    <location>
        <begin position="225"/>
        <end position="305"/>
    </location>
</feature>
<evidence type="ECO:0000313" key="3">
    <source>
        <dbReference type="EMBL" id="RIA78087.1"/>
    </source>
</evidence>
<evidence type="ECO:0000259" key="1">
    <source>
        <dbReference type="Pfam" id="PF01368"/>
    </source>
</evidence>
<dbReference type="InParanoid" id="A0A397S2A0"/>
<dbReference type="InterPro" id="IPR003156">
    <property type="entry name" value="DHHA1_dom"/>
</dbReference>